<dbReference type="Proteomes" id="UP000085678">
    <property type="component" value="Unplaced"/>
</dbReference>
<reference evidence="3" key="1">
    <citation type="submission" date="2025-08" db="UniProtKB">
        <authorList>
            <consortium name="RefSeq"/>
        </authorList>
    </citation>
    <scope>IDENTIFICATION</scope>
    <source>
        <tissue evidence="3">Gonads</tissue>
    </source>
</reference>
<name>A0A1S3HQQ7_LINAN</name>
<dbReference type="RefSeq" id="XP_013388388.1">
    <property type="nucleotide sequence ID" value="XM_013532934.1"/>
</dbReference>
<accession>A0A1S3HQQ7</accession>
<evidence type="ECO:0000313" key="2">
    <source>
        <dbReference type="Proteomes" id="UP000085678"/>
    </source>
</evidence>
<proteinExistence type="predicted"/>
<protein>
    <submittedName>
        <fullName evidence="3">Histidine ammonia-lyase-like</fullName>
    </submittedName>
</protein>
<dbReference type="OrthoDB" id="6276920at2759"/>
<sequence length="128" mass="14155">MKLSVRVRGEWFAVPCSRGNETIGWLGEEALRRYTRNKSGAVEHDSNKNVTEIEKVFEVRKTQGGAILDPADLIKSVLDDNEFVSVVLESDVSSPITGPVEVTYIPEQVPGSYILPNEVSSFSMNVIN</sequence>
<evidence type="ECO:0000259" key="1">
    <source>
        <dbReference type="Pfam" id="PF12053"/>
    </source>
</evidence>
<keyword evidence="2" id="KW-1185">Reference proteome</keyword>
<dbReference type="GeneID" id="106157319"/>
<evidence type="ECO:0000313" key="3">
    <source>
        <dbReference type="RefSeq" id="XP_013388388.1"/>
    </source>
</evidence>
<organism evidence="2 3">
    <name type="scientific">Lingula anatina</name>
    <name type="common">Brachiopod</name>
    <name type="synonym">Lingula unguis</name>
    <dbReference type="NCBI Taxonomy" id="7574"/>
    <lineage>
        <taxon>Eukaryota</taxon>
        <taxon>Metazoa</taxon>
        <taxon>Spiralia</taxon>
        <taxon>Lophotrochozoa</taxon>
        <taxon>Brachiopoda</taxon>
        <taxon>Linguliformea</taxon>
        <taxon>Lingulata</taxon>
        <taxon>Lingulida</taxon>
        <taxon>Linguloidea</taxon>
        <taxon>Lingulidae</taxon>
        <taxon>Lingula</taxon>
    </lineage>
</organism>
<feature type="domain" description="Par3/HAL N-terminal" evidence="1">
    <location>
        <begin position="1"/>
        <end position="87"/>
    </location>
</feature>
<dbReference type="STRING" id="7574.A0A1S3HQQ7"/>
<dbReference type="InterPro" id="IPR021922">
    <property type="entry name" value="Par3/HAL_N"/>
</dbReference>
<dbReference type="InParanoid" id="A0A1S3HQQ7"/>
<dbReference type="KEGG" id="lak:106157319"/>
<gene>
    <name evidence="3" type="primary">LOC106157319</name>
</gene>
<dbReference type="Gene3D" id="3.10.20.90">
    <property type="entry name" value="Phosphatidylinositol 3-kinase Catalytic Subunit, Chain A, domain 1"/>
    <property type="match status" value="1"/>
</dbReference>
<dbReference type="Pfam" id="PF12053">
    <property type="entry name" value="Par3_HAL_N_term"/>
    <property type="match status" value="1"/>
</dbReference>
<dbReference type="AlphaFoldDB" id="A0A1S3HQQ7"/>